<accession>A0AAD7AB46</accession>
<dbReference type="PANTHER" id="PTHR23421">
    <property type="entry name" value="BETA-GALACTOSIDASE RELATED"/>
    <property type="match status" value="1"/>
</dbReference>
<feature type="compositionally biased region" description="Pro residues" evidence="2">
    <location>
        <begin position="59"/>
        <end position="70"/>
    </location>
</feature>
<comment type="caution">
    <text evidence="4">The sequence shown here is derived from an EMBL/GenBank/DDBJ whole genome shotgun (WGS) entry which is preliminary data.</text>
</comment>
<dbReference type="GO" id="GO:0004553">
    <property type="term" value="F:hydrolase activity, hydrolyzing O-glycosyl compounds"/>
    <property type="evidence" value="ECO:0007669"/>
    <property type="project" value="InterPro"/>
</dbReference>
<comment type="similarity">
    <text evidence="1">Belongs to the glycosyl hydrolase 35 family.</text>
</comment>
<organism evidence="4 5">
    <name type="scientific">Mycena albidolilacea</name>
    <dbReference type="NCBI Taxonomy" id="1033008"/>
    <lineage>
        <taxon>Eukaryota</taxon>
        <taxon>Fungi</taxon>
        <taxon>Dikarya</taxon>
        <taxon>Basidiomycota</taxon>
        <taxon>Agaricomycotina</taxon>
        <taxon>Agaricomycetes</taxon>
        <taxon>Agaricomycetidae</taxon>
        <taxon>Agaricales</taxon>
        <taxon>Marasmiineae</taxon>
        <taxon>Mycenaceae</taxon>
        <taxon>Mycena</taxon>
    </lineage>
</organism>
<keyword evidence="5" id="KW-1185">Reference proteome</keyword>
<dbReference type="Pfam" id="PF01301">
    <property type="entry name" value="Glyco_hydro_35"/>
    <property type="match status" value="1"/>
</dbReference>
<keyword evidence="4" id="KW-0378">Hydrolase</keyword>
<dbReference type="SUPFAM" id="SSF51445">
    <property type="entry name" value="(Trans)glycosidases"/>
    <property type="match status" value="1"/>
</dbReference>
<reference evidence="4" key="1">
    <citation type="submission" date="2023-03" db="EMBL/GenBank/DDBJ databases">
        <title>Massive genome expansion in bonnet fungi (Mycena s.s.) driven by repeated elements and novel gene families across ecological guilds.</title>
        <authorList>
            <consortium name="Lawrence Berkeley National Laboratory"/>
            <person name="Harder C.B."/>
            <person name="Miyauchi S."/>
            <person name="Viragh M."/>
            <person name="Kuo A."/>
            <person name="Thoen E."/>
            <person name="Andreopoulos B."/>
            <person name="Lu D."/>
            <person name="Skrede I."/>
            <person name="Drula E."/>
            <person name="Henrissat B."/>
            <person name="Morin E."/>
            <person name="Kohler A."/>
            <person name="Barry K."/>
            <person name="LaButti K."/>
            <person name="Morin E."/>
            <person name="Salamov A."/>
            <person name="Lipzen A."/>
            <person name="Mereny Z."/>
            <person name="Hegedus B."/>
            <person name="Baldrian P."/>
            <person name="Stursova M."/>
            <person name="Weitz H."/>
            <person name="Taylor A."/>
            <person name="Grigoriev I.V."/>
            <person name="Nagy L.G."/>
            <person name="Martin F."/>
            <person name="Kauserud H."/>
        </authorList>
    </citation>
    <scope>NUCLEOTIDE SEQUENCE</scope>
    <source>
        <strain evidence="4">CBHHK002</strain>
    </source>
</reference>
<proteinExistence type="inferred from homology"/>
<evidence type="ECO:0000313" key="4">
    <source>
        <dbReference type="EMBL" id="KAJ7354055.1"/>
    </source>
</evidence>
<dbReference type="InterPro" id="IPR017853">
    <property type="entry name" value="GH"/>
</dbReference>
<dbReference type="Gene3D" id="3.20.20.80">
    <property type="entry name" value="Glycosidases"/>
    <property type="match status" value="2"/>
</dbReference>
<dbReference type="AlphaFoldDB" id="A0AAD7AB46"/>
<evidence type="ECO:0000256" key="2">
    <source>
        <dbReference type="SAM" id="MobiDB-lite"/>
    </source>
</evidence>
<protein>
    <submittedName>
        <fullName evidence="4">Glycoside hydrolase superfamily</fullName>
    </submittedName>
</protein>
<feature type="compositionally biased region" description="Polar residues" evidence="2">
    <location>
        <begin position="38"/>
        <end position="51"/>
    </location>
</feature>
<dbReference type="InterPro" id="IPR001944">
    <property type="entry name" value="Glycoside_Hdrlase_35"/>
</dbReference>
<sequence>MVHGRRLSTAAPHNASPRAPSASVNTRGFFDNHHARPTQRSADLNVSSPFVPSSALPGVPSPPSPPCPHCPDPRSHEMAAGPGGEAYDPPWVSLVSSVETILRPGDPSIWADVLEKIKANGVDTVSFYVNWALRTNNPNYTETWVPYMTATSKIIARNQITNGGSIILVQAENEFSAGTTQSSYMQTVIDTYRANGIVVPITHNDQHSGQAGNFSPDLPGTGRVNIYCGDSYPQGANSWAQVQSIYYSELQ</sequence>
<feature type="region of interest" description="Disordered" evidence="2">
    <location>
        <begin position="1"/>
        <end position="84"/>
    </location>
</feature>
<dbReference type="GO" id="GO:0005975">
    <property type="term" value="P:carbohydrate metabolic process"/>
    <property type="evidence" value="ECO:0007669"/>
    <property type="project" value="InterPro"/>
</dbReference>
<dbReference type="InterPro" id="IPR031330">
    <property type="entry name" value="Gly_Hdrlase_35_cat"/>
</dbReference>
<evidence type="ECO:0000256" key="1">
    <source>
        <dbReference type="ARBA" id="ARBA00009809"/>
    </source>
</evidence>
<feature type="domain" description="Glycoside hydrolase 35 catalytic" evidence="3">
    <location>
        <begin position="133"/>
        <end position="211"/>
    </location>
</feature>
<name>A0AAD7AB46_9AGAR</name>
<evidence type="ECO:0000313" key="5">
    <source>
        <dbReference type="Proteomes" id="UP001218218"/>
    </source>
</evidence>
<dbReference type="Proteomes" id="UP001218218">
    <property type="component" value="Unassembled WGS sequence"/>
</dbReference>
<evidence type="ECO:0000259" key="3">
    <source>
        <dbReference type="Pfam" id="PF01301"/>
    </source>
</evidence>
<dbReference type="EMBL" id="JARIHO010000010">
    <property type="protein sequence ID" value="KAJ7354055.1"/>
    <property type="molecule type" value="Genomic_DNA"/>
</dbReference>
<gene>
    <name evidence="4" type="ORF">DFH08DRAFT_984268</name>
</gene>